<accession>A0A365XQB9</accession>
<feature type="transmembrane region" description="Helical" evidence="1">
    <location>
        <begin position="68"/>
        <end position="86"/>
    </location>
</feature>
<keyword evidence="3" id="KW-1185">Reference proteome</keyword>
<comment type="caution">
    <text evidence="2">The sequence shown here is derived from an EMBL/GenBank/DDBJ whole genome shotgun (WGS) entry which is preliminary data.</text>
</comment>
<keyword evidence="1" id="KW-0472">Membrane</keyword>
<proteinExistence type="predicted"/>
<gene>
    <name evidence="2" type="ORF">DF182_18445</name>
</gene>
<reference evidence="2 3" key="1">
    <citation type="submission" date="2018-05" db="EMBL/GenBank/DDBJ databases">
        <title>Chitinophaga sp. K3CV102501T nov., isolated from isolated from a monsoon evergreen broad-leaved forest soil.</title>
        <authorList>
            <person name="Lv Y."/>
        </authorList>
    </citation>
    <scope>NUCLEOTIDE SEQUENCE [LARGE SCALE GENOMIC DNA]</scope>
    <source>
        <strain evidence="2 3">GDMCC 1.1325</strain>
    </source>
</reference>
<sequence length="92" mass="10416">MIVNSFFLIKSGKKKIIGGYLLCSLLALVYCLSSVFSNDEIGYIKPRLGYLGIKVEIISQSELEKLELISFITIGILVVTELILLWRTIKYK</sequence>
<protein>
    <submittedName>
        <fullName evidence="2">Uncharacterized protein</fullName>
    </submittedName>
</protein>
<keyword evidence="1" id="KW-1133">Transmembrane helix</keyword>
<keyword evidence="1" id="KW-0812">Transmembrane</keyword>
<dbReference type="Proteomes" id="UP000253410">
    <property type="component" value="Unassembled WGS sequence"/>
</dbReference>
<organism evidence="2 3">
    <name type="scientific">Chitinophaga flava</name>
    <dbReference type="NCBI Taxonomy" id="2259036"/>
    <lineage>
        <taxon>Bacteria</taxon>
        <taxon>Pseudomonadati</taxon>
        <taxon>Bacteroidota</taxon>
        <taxon>Chitinophagia</taxon>
        <taxon>Chitinophagales</taxon>
        <taxon>Chitinophagaceae</taxon>
        <taxon>Chitinophaga</taxon>
    </lineage>
</organism>
<evidence type="ECO:0000313" key="2">
    <source>
        <dbReference type="EMBL" id="RBL88559.1"/>
    </source>
</evidence>
<dbReference type="AlphaFoldDB" id="A0A365XQB9"/>
<evidence type="ECO:0000256" key="1">
    <source>
        <dbReference type="SAM" id="Phobius"/>
    </source>
</evidence>
<dbReference type="EMBL" id="QFFJ01000002">
    <property type="protein sequence ID" value="RBL88559.1"/>
    <property type="molecule type" value="Genomic_DNA"/>
</dbReference>
<name>A0A365XQB9_9BACT</name>
<evidence type="ECO:0000313" key="3">
    <source>
        <dbReference type="Proteomes" id="UP000253410"/>
    </source>
</evidence>